<evidence type="ECO:0000259" key="8">
    <source>
        <dbReference type="PROSITE" id="PS50850"/>
    </source>
</evidence>
<feature type="transmembrane region" description="Helical" evidence="7">
    <location>
        <begin position="310"/>
        <end position="329"/>
    </location>
</feature>
<evidence type="ECO:0000256" key="2">
    <source>
        <dbReference type="ARBA" id="ARBA00022448"/>
    </source>
</evidence>
<proteinExistence type="predicted"/>
<feature type="transmembrane region" description="Helical" evidence="7">
    <location>
        <begin position="350"/>
        <end position="371"/>
    </location>
</feature>
<feature type="transmembrane region" description="Helical" evidence="7">
    <location>
        <begin position="377"/>
        <end position="395"/>
    </location>
</feature>
<feature type="transmembrane region" description="Helical" evidence="7">
    <location>
        <begin position="12"/>
        <end position="35"/>
    </location>
</feature>
<keyword evidence="10" id="KW-1185">Reference proteome</keyword>
<protein>
    <submittedName>
        <fullName evidence="9">MFS transporter</fullName>
    </submittedName>
</protein>
<dbReference type="InterPro" id="IPR036259">
    <property type="entry name" value="MFS_trans_sf"/>
</dbReference>
<evidence type="ECO:0000256" key="4">
    <source>
        <dbReference type="ARBA" id="ARBA00022692"/>
    </source>
</evidence>
<accession>A0A976X6E6</accession>
<evidence type="ECO:0000313" key="10">
    <source>
        <dbReference type="Proteomes" id="UP000831181"/>
    </source>
</evidence>
<keyword evidence="3" id="KW-1003">Cell membrane</keyword>
<evidence type="ECO:0000313" key="9">
    <source>
        <dbReference type="EMBL" id="UQS87389.1"/>
    </source>
</evidence>
<dbReference type="InterPro" id="IPR001958">
    <property type="entry name" value="Tet-R_TetA/multi-R_MdtG-like"/>
</dbReference>
<name>A0A976X6E6_9LACO</name>
<gene>
    <name evidence="9" type="ORF">MOO44_04345</name>
</gene>
<dbReference type="SUPFAM" id="SSF103473">
    <property type="entry name" value="MFS general substrate transporter"/>
    <property type="match status" value="1"/>
</dbReference>
<dbReference type="Proteomes" id="UP000831181">
    <property type="component" value="Chromosome"/>
</dbReference>
<evidence type="ECO:0000256" key="5">
    <source>
        <dbReference type="ARBA" id="ARBA00022989"/>
    </source>
</evidence>
<dbReference type="KEGG" id="lbe:MOO44_04345"/>
<feature type="transmembrane region" description="Helical" evidence="7">
    <location>
        <begin position="217"/>
        <end position="239"/>
    </location>
</feature>
<dbReference type="InterPro" id="IPR011701">
    <property type="entry name" value="MFS"/>
</dbReference>
<reference evidence="9" key="1">
    <citation type="journal article" date="2022" name="Int. J. Syst. Evol. Microbiol.">
        <title>Apilactobacillus apisilvae sp. nov., Nicolia spurrieriana gen. nov. sp. nov., Bombilactobacillus folatiphilus sp. nov. and Bombilactobacillus thymidiniphilus sp. nov., four new lactic acid bacterial isolates from stingless bees Tetragonula carbonaria and Austroplebeia australis.</title>
        <authorList>
            <person name="Oliphant S.A."/>
            <person name="Watson-Haigh N.S."/>
            <person name="Sumby K.M."/>
            <person name="Gardner J."/>
            <person name="Groom S."/>
            <person name="Jiranek V."/>
        </authorList>
    </citation>
    <scope>NUCLEOTIDE SEQUENCE</scope>
    <source>
        <strain evidence="9">SGEP1_A5</strain>
    </source>
</reference>
<dbReference type="Gene3D" id="1.20.1250.20">
    <property type="entry name" value="MFS general substrate transporter like domains"/>
    <property type="match status" value="2"/>
</dbReference>
<dbReference type="PRINTS" id="PR01035">
    <property type="entry name" value="TCRTETA"/>
</dbReference>
<dbReference type="Pfam" id="PF00083">
    <property type="entry name" value="Sugar_tr"/>
    <property type="match status" value="1"/>
</dbReference>
<dbReference type="PANTHER" id="PTHR43414:SF1">
    <property type="entry name" value="PEPTIDE PERMEASE"/>
    <property type="match status" value="1"/>
</dbReference>
<evidence type="ECO:0000256" key="7">
    <source>
        <dbReference type="SAM" id="Phobius"/>
    </source>
</evidence>
<keyword evidence="5 7" id="KW-1133">Transmembrane helix</keyword>
<feature type="transmembrane region" description="Helical" evidence="7">
    <location>
        <begin position="251"/>
        <end position="275"/>
    </location>
</feature>
<evidence type="ECO:0000256" key="3">
    <source>
        <dbReference type="ARBA" id="ARBA00022475"/>
    </source>
</evidence>
<dbReference type="GO" id="GO:0005886">
    <property type="term" value="C:plasma membrane"/>
    <property type="evidence" value="ECO:0007669"/>
    <property type="project" value="UniProtKB-SubCell"/>
</dbReference>
<sequence>MTQNNAWKRNLWVLWFGTFIDGMGFSEVIPFLSLYVGYLGHYSKGELSMLSGLVYSASYVVVMLTAPIWGRFADRHGRKRMVLQTALGSAITLGLMGLVTNVWQLVLLRVLQGFFAGVIPNSTALVATETPKEHAGYAMGIITTGYVGGNLIGPILGGILARIFTIRITFLITAGFLLVSFLITWFFVKETFKPDPERAKTPLFDIHLLRGFPKPRFVIWMLSATVIIQAGLFSIYPIISLLVKQLMHDRGPVTIVAGLIASLPGISMFLTSSIWGRIGDTHGTQRVLILGIVFSGILYFPQAFTTSVVTLGILRFLVGAANAAVYPTIQTMLAKETPSNMTGMVFSLNQAAQALGAVIGSMIGGVISNLFDYSGVFIFNTLMLLFVLVLILWRVPELRWNAGRATSQNVRKEDQDG</sequence>
<feature type="domain" description="Major facilitator superfamily (MFS) profile" evidence="8">
    <location>
        <begin position="10"/>
        <end position="399"/>
    </location>
</feature>
<feature type="transmembrane region" description="Helical" evidence="7">
    <location>
        <begin position="47"/>
        <end position="69"/>
    </location>
</feature>
<dbReference type="InterPro" id="IPR020846">
    <property type="entry name" value="MFS_dom"/>
</dbReference>
<dbReference type="GO" id="GO:0022857">
    <property type="term" value="F:transmembrane transporter activity"/>
    <property type="evidence" value="ECO:0007669"/>
    <property type="project" value="InterPro"/>
</dbReference>
<feature type="transmembrane region" description="Helical" evidence="7">
    <location>
        <begin position="139"/>
        <end position="160"/>
    </location>
</feature>
<feature type="transmembrane region" description="Helical" evidence="7">
    <location>
        <begin position="81"/>
        <end position="100"/>
    </location>
</feature>
<dbReference type="EMBL" id="CP093361">
    <property type="protein sequence ID" value="UQS87389.1"/>
    <property type="molecule type" value="Genomic_DNA"/>
</dbReference>
<keyword evidence="2" id="KW-0813">Transport</keyword>
<dbReference type="InterPro" id="IPR005828">
    <property type="entry name" value="MFS_sugar_transport-like"/>
</dbReference>
<dbReference type="PANTHER" id="PTHR43414">
    <property type="entry name" value="MULTIDRUG RESISTANCE PROTEIN MDTG"/>
    <property type="match status" value="1"/>
</dbReference>
<evidence type="ECO:0000256" key="1">
    <source>
        <dbReference type="ARBA" id="ARBA00004651"/>
    </source>
</evidence>
<dbReference type="AlphaFoldDB" id="A0A976X6E6"/>
<keyword evidence="6 7" id="KW-0472">Membrane</keyword>
<dbReference type="RefSeq" id="WP_260117196.1">
    <property type="nucleotide sequence ID" value="NZ_CP093361.1"/>
</dbReference>
<dbReference type="PROSITE" id="PS50850">
    <property type="entry name" value="MFS"/>
    <property type="match status" value="1"/>
</dbReference>
<dbReference type="Pfam" id="PF07690">
    <property type="entry name" value="MFS_1"/>
    <property type="match status" value="1"/>
</dbReference>
<organism evidence="9 10">
    <name type="scientific">Nicoliella spurrieriana</name>
    <dbReference type="NCBI Taxonomy" id="2925830"/>
    <lineage>
        <taxon>Bacteria</taxon>
        <taxon>Bacillati</taxon>
        <taxon>Bacillota</taxon>
        <taxon>Bacilli</taxon>
        <taxon>Lactobacillales</taxon>
        <taxon>Lactobacillaceae</taxon>
        <taxon>Nicoliella</taxon>
    </lineage>
</organism>
<feature type="transmembrane region" description="Helical" evidence="7">
    <location>
        <begin position="166"/>
        <end position="188"/>
    </location>
</feature>
<keyword evidence="4 7" id="KW-0812">Transmembrane</keyword>
<comment type="subcellular location">
    <subcellularLocation>
        <location evidence="1">Cell membrane</location>
        <topology evidence="1">Multi-pass membrane protein</topology>
    </subcellularLocation>
</comment>
<evidence type="ECO:0000256" key="6">
    <source>
        <dbReference type="ARBA" id="ARBA00023136"/>
    </source>
</evidence>